<keyword evidence="7" id="KW-0808">Transferase</keyword>
<dbReference type="GO" id="GO:0050362">
    <property type="term" value="F:L-tryptophan:2-oxoglutarate aminotransferase activity"/>
    <property type="evidence" value="ECO:0007669"/>
    <property type="project" value="UniProtKB-EC"/>
</dbReference>
<dbReference type="GO" id="GO:0016846">
    <property type="term" value="F:carbon-sulfur lyase activity"/>
    <property type="evidence" value="ECO:0007669"/>
    <property type="project" value="InterPro"/>
</dbReference>
<evidence type="ECO:0000256" key="11">
    <source>
        <dbReference type="ARBA" id="ARBA00052135"/>
    </source>
</evidence>
<organism evidence="14 15">
    <name type="scientific">Capsella rubella</name>
    <dbReference type="NCBI Taxonomy" id="81985"/>
    <lineage>
        <taxon>Eukaryota</taxon>
        <taxon>Viridiplantae</taxon>
        <taxon>Streptophyta</taxon>
        <taxon>Embryophyta</taxon>
        <taxon>Tracheophyta</taxon>
        <taxon>Spermatophyta</taxon>
        <taxon>Magnoliopsida</taxon>
        <taxon>eudicotyledons</taxon>
        <taxon>Gunneridae</taxon>
        <taxon>Pentapetalae</taxon>
        <taxon>rosids</taxon>
        <taxon>malvids</taxon>
        <taxon>Brassicales</taxon>
        <taxon>Brassicaceae</taxon>
        <taxon>Camelineae</taxon>
        <taxon>Capsella</taxon>
    </lineage>
</organism>
<evidence type="ECO:0000256" key="10">
    <source>
        <dbReference type="ARBA" id="ARBA00050804"/>
    </source>
</evidence>
<evidence type="ECO:0000256" key="1">
    <source>
        <dbReference type="ARBA" id="ARBA00001933"/>
    </source>
</evidence>
<evidence type="ECO:0000256" key="6">
    <source>
        <dbReference type="ARBA" id="ARBA00022576"/>
    </source>
</evidence>
<dbReference type="KEGG" id="crb:17894004"/>
<dbReference type="OrthoDB" id="2020362at2759"/>
<evidence type="ECO:0000256" key="5">
    <source>
        <dbReference type="ARBA" id="ARBA00022490"/>
    </source>
</evidence>
<dbReference type="InterPro" id="IPR015422">
    <property type="entry name" value="PyrdxlP-dep_Trfase_small"/>
</dbReference>
<keyword evidence="5" id="KW-0963">Cytoplasm</keyword>
<sequence>NEAKKTNQTKPRRGRRTKMVKLENPKKPENVSNKNIPLSDFIVNLDHGDPTAYEEYWRKMGDRCTVTIRGCDLMSYFSDMINLCWFLEPELEDAIKNLHVAVGNAATEDRYIVVGTGSTQLCQAAIHALASLARTNPVSVVAAAPFYSTYVEETTYVRSGMYKWEGDAWGFDKKGPYIELVTSPNNPDGTIRETVVNRPDDDEAKVIHDFAYYWPHYTPITRRQDHDIMLFTFSKITGHAGTRIGWALVKDKEVAKKMVEYITVNSIGVSKESQVRTTKILQVLTETCKSESESENFFKYGRAMMKDRWGKLREVVKESADFTLTKYPEAYCNYFGKSLESYPAFAWLGTKEETDLVSELRRHKVLCRAGERCGSDKKHVRVSMLSREDVFNAFLERLANMKAH</sequence>
<dbReference type="GO" id="GO:0005737">
    <property type="term" value="C:cytoplasm"/>
    <property type="evidence" value="ECO:0007669"/>
    <property type="project" value="UniProtKB-SubCell"/>
</dbReference>
<evidence type="ECO:0000256" key="7">
    <source>
        <dbReference type="ARBA" id="ARBA00022679"/>
    </source>
</evidence>
<feature type="region of interest" description="Disordered" evidence="12">
    <location>
        <begin position="1"/>
        <end position="20"/>
    </location>
</feature>
<evidence type="ECO:0000259" key="13">
    <source>
        <dbReference type="Pfam" id="PF04864"/>
    </source>
</evidence>
<comment type="catalytic activity">
    <reaction evidence="11">
        <text>L-tryptophan + 2-oxoglutarate = indole-3-pyruvate + L-glutamate</text>
        <dbReference type="Rhea" id="RHEA:14093"/>
        <dbReference type="ChEBI" id="CHEBI:16810"/>
        <dbReference type="ChEBI" id="CHEBI:17640"/>
        <dbReference type="ChEBI" id="CHEBI:29985"/>
        <dbReference type="ChEBI" id="CHEBI:57912"/>
        <dbReference type="EC" id="2.6.1.27"/>
    </reaction>
</comment>
<accession>R0GHN5</accession>
<dbReference type="Proteomes" id="UP000029121">
    <property type="component" value="Unassembled WGS sequence"/>
</dbReference>
<dbReference type="PANTHER" id="PTHR43795:SF95">
    <property type="entry name" value="ALLIINASE C-TERMINAL DOMAIN-CONTAINING PROTEIN"/>
    <property type="match status" value="1"/>
</dbReference>
<comment type="subcellular location">
    <subcellularLocation>
        <location evidence="2">Cytoplasm</location>
    </subcellularLocation>
</comment>
<proteinExistence type="inferred from homology"/>
<evidence type="ECO:0000313" key="14">
    <source>
        <dbReference type="EMBL" id="EOA35241.1"/>
    </source>
</evidence>
<dbReference type="Gene3D" id="3.90.1150.10">
    <property type="entry name" value="Aspartate Aminotransferase, domain 1"/>
    <property type="match status" value="1"/>
</dbReference>
<dbReference type="FunFam" id="3.40.640.10:FF:000093">
    <property type="entry name" value="L-tryptophan--pyruvate aminotransferase 1"/>
    <property type="match status" value="1"/>
</dbReference>
<dbReference type="InterPro" id="IPR015424">
    <property type="entry name" value="PyrdxlP-dep_Trfase"/>
</dbReference>
<dbReference type="eggNOG" id="ENOG502QTGD">
    <property type="taxonomic scope" value="Eukaryota"/>
</dbReference>
<dbReference type="GO" id="GO:0080022">
    <property type="term" value="P:primary root development"/>
    <property type="evidence" value="ECO:0007669"/>
    <property type="project" value="UniProtKB-ARBA"/>
</dbReference>
<keyword evidence="15" id="KW-1185">Reference proteome</keyword>
<comment type="similarity">
    <text evidence="4">Belongs to the alliinase family.</text>
</comment>
<dbReference type="Gene3D" id="2.10.25.30">
    <property type="entry name" value="EGF-like, alliinase"/>
    <property type="match status" value="1"/>
</dbReference>
<dbReference type="CDD" id="cd00609">
    <property type="entry name" value="AAT_like"/>
    <property type="match status" value="1"/>
</dbReference>
<dbReference type="PANTHER" id="PTHR43795">
    <property type="entry name" value="BIFUNCTIONAL ASPARTATE AMINOTRANSFERASE AND GLUTAMATE/ASPARTATE-PREPHENATE AMINOTRANSFERASE-RELATED"/>
    <property type="match status" value="1"/>
</dbReference>
<feature type="compositionally biased region" description="Basic residues" evidence="12">
    <location>
        <begin position="10"/>
        <end position="19"/>
    </location>
</feature>
<dbReference type="Gene3D" id="3.40.640.10">
    <property type="entry name" value="Type I PLP-dependent aspartate aminotransferase-like (Major domain)"/>
    <property type="match status" value="1"/>
</dbReference>
<feature type="non-terminal residue" evidence="14">
    <location>
        <position position="1"/>
    </location>
</feature>
<dbReference type="InterPro" id="IPR050478">
    <property type="entry name" value="Ethylene_sulfur-biosynth"/>
</dbReference>
<dbReference type="InterPro" id="IPR015421">
    <property type="entry name" value="PyrdxlP-dep_Trfase_major"/>
</dbReference>
<dbReference type="GO" id="GO:0080097">
    <property type="term" value="F:L-tryptophan:pyruvate aminotransferase activity"/>
    <property type="evidence" value="ECO:0007669"/>
    <property type="project" value="UniProtKB-EC"/>
</dbReference>
<evidence type="ECO:0000256" key="2">
    <source>
        <dbReference type="ARBA" id="ARBA00004496"/>
    </source>
</evidence>
<dbReference type="EMBL" id="KB870806">
    <property type="protein sequence ID" value="EOA35241.1"/>
    <property type="molecule type" value="Genomic_DNA"/>
</dbReference>
<evidence type="ECO:0000256" key="12">
    <source>
        <dbReference type="SAM" id="MobiDB-lite"/>
    </source>
</evidence>
<reference evidence="15" key="1">
    <citation type="journal article" date="2013" name="Nat. Genet.">
        <title>The Capsella rubella genome and the genomic consequences of rapid mating system evolution.</title>
        <authorList>
            <person name="Slotte T."/>
            <person name="Hazzouri K.M."/>
            <person name="Agren J.A."/>
            <person name="Koenig D."/>
            <person name="Maumus F."/>
            <person name="Guo Y.L."/>
            <person name="Steige K."/>
            <person name="Platts A.E."/>
            <person name="Escobar J.S."/>
            <person name="Newman L.K."/>
            <person name="Wang W."/>
            <person name="Mandakova T."/>
            <person name="Vello E."/>
            <person name="Smith L.M."/>
            <person name="Henz S.R."/>
            <person name="Steffen J."/>
            <person name="Takuno S."/>
            <person name="Brandvain Y."/>
            <person name="Coop G."/>
            <person name="Andolfatto P."/>
            <person name="Hu T.T."/>
            <person name="Blanchette M."/>
            <person name="Clark R.M."/>
            <person name="Quesneville H."/>
            <person name="Nordborg M."/>
            <person name="Gaut B.S."/>
            <person name="Lysak M.A."/>
            <person name="Jenkins J."/>
            <person name="Grimwood J."/>
            <person name="Chapman J."/>
            <person name="Prochnik S."/>
            <person name="Shu S."/>
            <person name="Rokhsar D."/>
            <person name="Schmutz J."/>
            <person name="Weigel D."/>
            <person name="Wright S.I."/>
        </authorList>
    </citation>
    <scope>NUCLEOTIDE SEQUENCE [LARGE SCALE GENOMIC DNA]</scope>
    <source>
        <strain evidence="15">cv. Monte Gargano</strain>
    </source>
</reference>
<evidence type="ECO:0000256" key="4">
    <source>
        <dbReference type="ARBA" id="ARBA00006312"/>
    </source>
</evidence>
<dbReference type="GO" id="GO:0006520">
    <property type="term" value="P:amino acid metabolic process"/>
    <property type="evidence" value="ECO:0007669"/>
    <property type="project" value="TreeGrafter"/>
</dbReference>
<dbReference type="Pfam" id="PF04864">
    <property type="entry name" value="Alliinase_C"/>
    <property type="match status" value="1"/>
</dbReference>
<dbReference type="STRING" id="81985.R0GHN5"/>
<dbReference type="GO" id="GO:0010588">
    <property type="term" value="P:cotyledon vascular tissue pattern formation"/>
    <property type="evidence" value="ECO:0007669"/>
    <property type="project" value="UniProtKB-ARBA"/>
</dbReference>
<comment type="cofactor">
    <cofactor evidence="1">
        <name>pyridoxal 5'-phosphate</name>
        <dbReference type="ChEBI" id="CHEBI:597326"/>
    </cofactor>
</comment>
<dbReference type="GO" id="GO:0009723">
    <property type="term" value="P:response to ethylene"/>
    <property type="evidence" value="ECO:0007669"/>
    <property type="project" value="UniProtKB-ARBA"/>
</dbReference>
<dbReference type="InterPro" id="IPR037029">
    <property type="entry name" value="Alliinase_N_sf"/>
</dbReference>
<comment type="pathway">
    <text evidence="3">Plant hormone metabolism; auxin biosynthesis.</text>
</comment>
<dbReference type="InterPro" id="IPR006948">
    <property type="entry name" value="Alliinase_C"/>
</dbReference>
<dbReference type="FunFam" id="3.90.1150.10:FF:000132">
    <property type="entry name" value="L-tryptophan--pyruvate aminotransferase 1"/>
    <property type="match status" value="1"/>
</dbReference>
<dbReference type="AlphaFoldDB" id="R0GHN5"/>
<keyword evidence="6" id="KW-0032">Aminotransferase</keyword>
<evidence type="ECO:0000256" key="3">
    <source>
        <dbReference type="ARBA" id="ARBA00004814"/>
    </source>
</evidence>
<keyword evidence="8" id="KW-0663">Pyridoxal phosphate</keyword>
<comment type="catalytic activity">
    <reaction evidence="10">
        <text>L-tryptophan + pyruvate = indole-3-pyruvate + L-alanine</text>
        <dbReference type="Rhea" id="RHEA:27586"/>
        <dbReference type="ChEBI" id="CHEBI:15361"/>
        <dbReference type="ChEBI" id="CHEBI:17640"/>
        <dbReference type="ChEBI" id="CHEBI:57912"/>
        <dbReference type="ChEBI" id="CHEBI:57972"/>
        <dbReference type="EC" id="2.6.1.99"/>
    </reaction>
</comment>
<keyword evidence="9" id="KW-0073">Auxin biosynthesis</keyword>
<evidence type="ECO:0000313" key="15">
    <source>
        <dbReference type="Proteomes" id="UP000029121"/>
    </source>
</evidence>
<evidence type="ECO:0000256" key="8">
    <source>
        <dbReference type="ARBA" id="ARBA00022898"/>
    </source>
</evidence>
<dbReference type="GO" id="GO:0009851">
    <property type="term" value="P:auxin biosynthetic process"/>
    <property type="evidence" value="ECO:0007669"/>
    <property type="project" value="UniProtKB-KW"/>
</dbReference>
<protein>
    <recommendedName>
        <fullName evidence="13">Alliinase C-terminal domain-containing protein</fullName>
    </recommendedName>
</protein>
<dbReference type="SUPFAM" id="SSF53383">
    <property type="entry name" value="PLP-dependent transferases"/>
    <property type="match status" value="1"/>
</dbReference>
<gene>
    <name evidence="14" type="ORF">CARUB_v10020400mg</name>
</gene>
<name>R0GHN5_9BRAS</name>
<evidence type="ECO:0000256" key="9">
    <source>
        <dbReference type="ARBA" id="ARBA00023070"/>
    </source>
</evidence>
<feature type="domain" description="Alliinase C-terminal" evidence="13">
    <location>
        <begin position="43"/>
        <end position="401"/>
    </location>
</feature>